<protein>
    <recommendedName>
        <fullName evidence="3">RRM domain-containing protein</fullName>
    </recommendedName>
</protein>
<dbReference type="EMBL" id="MFZI01000034">
    <property type="protein sequence ID" value="OGK20396.1"/>
    <property type="molecule type" value="Genomic_DNA"/>
</dbReference>
<dbReference type="InterPro" id="IPR012677">
    <property type="entry name" value="Nucleotide-bd_a/b_plait_sf"/>
</dbReference>
<reference evidence="4 5" key="1">
    <citation type="journal article" date="2016" name="Nat. Commun.">
        <title>Thousands of microbial genomes shed light on interconnected biogeochemical processes in an aquifer system.</title>
        <authorList>
            <person name="Anantharaman K."/>
            <person name="Brown C.T."/>
            <person name="Hug L.A."/>
            <person name="Sharon I."/>
            <person name="Castelle C.J."/>
            <person name="Probst A.J."/>
            <person name="Thomas B.C."/>
            <person name="Singh A."/>
            <person name="Wilkins M.J."/>
            <person name="Karaoz U."/>
            <person name="Brodie E.L."/>
            <person name="Williams K.H."/>
            <person name="Hubbard S.S."/>
            <person name="Banfield J.F."/>
        </authorList>
    </citation>
    <scope>NUCLEOTIDE SEQUENCE [LARGE SCALE GENOMIC DNA]</scope>
</reference>
<feature type="domain" description="RRM" evidence="3">
    <location>
        <begin position="3"/>
        <end position="81"/>
    </location>
</feature>
<dbReference type="SUPFAM" id="SSF54928">
    <property type="entry name" value="RNA-binding domain, RBD"/>
    <property type="match status" value="1"/>
</dbReference>
<evidence type="ECO:0000259" key="3">
    <source>
        <dbReference type="PROSITE" id="PS50102"/>
    </source>
</evidence>
<sequence>MNKKLYVGNLLYETTDEDLKQTFSAAGNVVSATIIRYRDTGRSKGFGFVEMETEEAAQKAIDTLNGQDSKGRRLVVSEARPPKPRNDFGGGQRGGGYGGDQGGDTGTQG</sequence>
<dbReference type="InterPro" id="IPR052462">
    <property type="entry name" value="SLIRP/GR-RBP-like"/>
</dbReference>
<dbReference type="Gene3D" id="3.30.70.330">
    <property type="match status" value="1"/>
</dbReference>
<keyword evidence="1" id="KW-0694">RNA-binding</keyword>
<name>A0A1F7GP11_9BACT</name>
<dbReference type="SMART" id="SM00360">
    <property type="entry name" value="RRM"/>
    <property type="match status" value="1"/>
</dbReference>
<feature type="region of interest" description="Disordered" evidence="2">
    <location>
        <begin position="66"/>
        <end position="109"/>
    </location>
</feature>
<dbReference type="InterPro" id="IPR048289">
    <property type="entry name" value="RRM2_NsCP33-like"/>
</dbReference>
<comment type="caution">
    <text evidence="4">The sequence shown here is derived from an EMBL/GenBank/DDBJ whole genome shotgun (WGS) entry which is preliminary data.</text>
</comment>
<dbReference type="Proteomes" id="UP000177026">
    <property type="component" value="Unassembled WGS sequence"/>
</dbReference>
<dbReference type="PANTHER" id="PTHR48027">
    <property type="entry name" value="HETEROGENEOUS NUCLEAR RIBONUCLEOPROTEIN 87F-RELATED"/>
    <property type="match status" value="1"/>
</dbReference>
<dbReference type="Pfam" id="PF00076">
    <property type="entry name" value="RRM_1"/>
    <property type="match status" value="1"/>
</dbReference>
<dbReference type="PROSITE" id="PS50102">
    <property type="entry name" value="RRM"/>
    <property type="match status" value="1"/>
</dbReference>
<organism evidence="4 5">
    <name type="scientific">Candidatus Roizmanbacteria bacterium RIFCSPHIGHO2_01_FULL_39_8</name>
    <dbReference type="NCBI Taxonomy" id="1802033"/>
    <lineage>
        <taxon>Bacteria</taxon>
        <taxon>Candidatus Roizmaniibacteriota</taxon>
    </lineage>
</organism>
<evidence type="ECO:0000256" key="2">
    <source>
        <dbReference type="SAM" id="MobiDB-lite"/>
    </source>
</evidence>
<dbReference type="CDD" id="cd21608">
    <property type="entry name" value="RRM2_NsCP33_like"/>
    <property type="match status" value="1"/>
</dbReference>
<evidence type="ECO:0000313" key="5">
    <source>
        <dbReference type="Proteomes" id="UP000177026"/>
    </source>
</evidence>
<gene>
    <name evidence="4" type="ORF">A2866_05660</name>
</gene>
<feature type="compositionally biased region" description="Gly residues" evidence="2">
    <location>
        <begin position="88"/>
        <end position="109"/>
    </location>
</feature>
<evidence type="ECO:0000313" key="4">
    <source>
        <dbReference type="EMBL" id="OGK20396.1"/>
    </source>
</evidence>
<dbReference type="InterPro" id="IPR000504">
    <property type="entry name" value="RRM_dom"/>
</dbReference>
<accession>A0A1F7GP11</accession>
<dbReference type="AlphaFoldDB" id="A0A1F7GP11"/>
<proteinExistence type="predicted"/>
<dbReference type="InterPro" id="IPR035979">
    <property type="entry name" value="RBD_domain_sf"/>
</dbReference>
<evidence type="ECO:0000256" key="1">
    <source>
        <dbReference type="ARBA" id="ARBA00022884"/>
    </source>
</evidence>
<dbReference type="GO" id="GO:0003723">
    <property type="term" value="F:RNA binding"/>
    <property type="evidence" value="ECO:0007669"/>
    <property type="project" value="UniProtKB-KW"/>
</dbReference>